<organism evidence="4 5">
    <name type="scientific">Candidatus Thermodesulfobacterium syntrophicum</name>
    <dbReference type="NCBI Taxonomy" id="3060442"/>
    <lineage>
        <taxon>Bacteria</taxon>
        <taxon>Pseudomonadati</taxon>
        <taxon>Thermodesulfobacteriota</taxon>
        <taxon>Thermodesulfobacteria</taxon>
        <taxon>Thermodesulfobacteriales</taxon>
        <taxon>Thermodesulfobacteriaceae</taxon>
        <taxon>Thermodesulfobacterium</taxon>
    </lineage>
</organism>
<name>A0AAE3NZ20_9BACT</name>
<dbReference type="AlphaFoldDB" id="A0AAE3NZ20"/>
<dbReference type="InterPro" id="IPR010992">
    <property type="entry name" value="IHF-like_DNA-bd_dom_sf"/>
</dbReference>
<evidence type="ECO:0000256" key="1">
    <source>
        <dbReference type="ARBA" id="ARBA00010529"/>
    </source>
</evidence>
<dbReference type="Proteomes" id="UP001144110">
    <property type="component" value="Unassembled WGS sequence"/>
</dbReference>
<protein>
    <submittedName>
        <fullName evidence="4">Bacterial nucleoid DNA-binding protein IHF-alpha</fullName>
    </submittedName>
</protein>
<evidence type="ECO:0000256" key="2">
    <source>
        <dbReference type="ARBA" id="ARBA00023125"/>
    </source>
</evidence>
<dbReference type="GO" id="GO:0005829">
    <property type="term" value="C:cytosol"/>
    <property type="evidence" value="ECO:0007669"/>
    <property type="project" value="TreeGrafter"/>
</dbReference>
<dbReference type="InterPro" id="IPR000119">
    <property type="entry name" value="Hist_DNA-bd"/>
</dbReference>
<proteinExistence type="inferred from homology"/>
<comment type="caution">
    <text evidence="4">The sequence shown here is derived from an EMBL/GenBank/DDBJ whole genome shotgun (WGS) entry which is preliminary data.</text>
</comment>
<dbReference type="GO" id="GO:0030527">
    <property type="term" value="F:structural constituent of chromatin"/>
    <property type="evidence" value="ECO:0007669"/>
    <property type="project" value="InterPro"/>
</dbReference>
<evidence type="ECO:0000313" key="4">
    <source>
        <dbReference type="EMBL" id="MDF2953032.1"/>
    </source>
</evidence>
<evidence type="ECO:0000256" key="3">
    <source>
        <dbReference type="RuleBase" id="RU003939"/>
    </source>
</evidence>
<dbReference type="PANTHER" id="PTHR33175:SF2">
    <property type="entry name" value="INTEGRATION HOST FACTOR SUBUNIT ALPHA"/>
    <property type="match status" value="1"/>
</dbReference>
<evidence type="ECO:0000313" key="5">
    <source>
        <dbReference type="Proteomes" id="UP001144110"/>
    </source>
</evidence>
<gene>
    <name evidence="4" type="ORF">OD816_000277</name>
</gene>
<sequence>MATVNKKYIVEELHKKVGLSKRILKNLVDELLEEIKKSLELGEEVKIVRFGSFIPYKTKKRVGRNFKTKEELEIKSFKKVVFHTAPQFRAELHNEK</sequence>
<keyword evidence="2 4" id="KW-0238">DNA-binding</keyword>
<dbReference type="Pfam" id="PF00216">
    <property type="entry name" value="Bac_DNA_binding"/>
    <property type="match status" value="1"/>
</dbReference>
<dbReference type="EMBL" id="JAPHEG010000001">
    <property type="protein sequence ID" value="MDF2953032.1"/>
    <property type="molecule type" value="Genomic_DNA"/>
</dbReference>
<dbReference type="SUPFAM" id="SSF47729">
    <property type="entry name" value="IHF-like DNA-binding proteins"/>
    <property type="match status" value="1"/>
</dbReference>
<dbReference type="PANTHER" id="PTHR33175">
    <property type="entry name" value="DNA-BINDING PROTEIN HU"/>
    <property type="match status" value="1"/>
</dbReference>
<dbReference type="SMART" id="SM00411">
    <property type="entry name" value="BHL"/>
    <property type="match status" value="1"/>
</dbReference>
<dbReference type="Gene3D" id="4.10.520.10">
    <property type="entry name" value="IHF-like DNA-binding proteins"/>
    <property type="match status" value="1"/>
</dbReference>
<accession>A0AAE3NZ20</accession>
<comment type="similarity">
    <text evidence="1 3">Belongs to the bacterial histone-like protein family.</text>
</comment>
<dbReference type="GO" id="GO:0003677">
    <property type="term" value="F:DNA binding"/>
    <property type="evidence" value="ECO:0007669"/>
    <property type="project" value="UniProtKB-KW"/>
</dbReference>
<reference evidence="4" key="1">
    <citation type="submission" date="2022-11" db="EMBL/GenBank/DDBJ databases">
        <title>Candidatus Alkanophaga archaea from heated hydrothermal vent sediment oxidize petroleum alkanes.</title>
        <authorList>
            <person name="Zehnle H."/>
            <person name="Laso-Perez R."/>
            <person name="Lipp J."/>
            <person name="Teske A."/>
            <person name="Wegener G."/>
        </authorList>
    </citation>
    <scope>NUCLEOTIDE SEQUENCE</scope>
    <source>
        <strain evidence="4">MCA70</strain>
    </source>
</reference>